<dbReference type="OrthoDB" id="3364649at2759"/>
<dbReference type="GO" id="GO:0000444">
    <property type="term" value="C:MIS12/MIND type complex"/>
    <property type="evidence" value="ECO:0007669"/>
    <property type="project" value="InterPro"/>
</dbReference>
<dbReference type="EMBL" id="CP014244">
    <property type="protein sequence ID" value="AMD20677.1"/>
    <property type="molecule type" value="Genomic_DNA"/>
</dbReference>
<keyword evidence="1" id="KW-0175">Coiled coil</keyword>
<gene>
    <name evidence="3" type="ORF">AW171_hschr42580</name>
</gene>
<dbReference type="Pfam" id="PF08202">
    <property type="entry name" value="MIS13"/>
    <property type="match status" value="1"/>
</dbReference>
<evidence type="ECO:0000313" key="4">
    <source>
        <dbReference type="Proteomes" id="UP000243052"/>
    </source>
</evidence>
<dbReference type="InterPro" id="IPR013218">
    <property type="entry name" value="Dsn1/Mis13"/>
</dbReference>
<keyword evidence="4" id="KW-1185">Reference proteome</keyword>
<accession>A0A0X8HSG4</accession>
<feature type="compositionally biased region" description="Polar residues" evidence="2">
    <location>
        <begin position="1"/>
        <end position="10"/>
    </location>
</feature>
<protein>
    <submittedName>
        <fullName evidence="3">HDL067Cp</fullName>
    </submittedName>
</protein>
<dbReference type="Proteomes" id="UP000243052">
    <property type="component" value="Chromosome iv"/>
</dbReference>
<dbReference type="RefSeq" id="XP_017987673.1">
    <property type="nucleotide sequence ID" value="XM_018131749.1"/>
</dbReference>
<feature type="coiled-coil region" evidence="1">
    <location>
        <begin position="377"/>
        <end position="404"/>
    </location>
</feature>
<feature type="region of interest" description="Disordered" evidence="2">
    <location>
        <begin position="1"/>
        <end position="72"/>
    </location>
</feature>
<evidence type="ECO:0000256" key="2">
    <source>
        <dbReference type="SAM" id="MobiDB-lite"/>
    </source>
</evidence>
<reference evidence="3 4" key="1">
    <citation type="submission" date="2016-01" db="EMBL/GenBank/DDBJ databases">
        <title>Genome sequence of the yeast Holleya sinecauda.</title>
        <authorList>
            <person name="Dietrich F.S."/>
        </authorList>
    </citation>
    <scope>NUCLEOTIDE SEQUENCE [LARGE SCALE GENOMIC DNA]</scope>
    <source>
        <strain evidence="3 4">ATCC 58844</strain>
    </source>
</reference>
<feature type="compositionally biased region" description="Polar residues" evidence="2">
    <location>
        <begin position="36"/>
        <end position="48"/>
    </location>
</feature>
<proteinExistence type="predicted"/>
<evidence type="ECO:0000256" key="1">
    <source>
        <dbReference type="SAM" id="Coils"/>
    </source>
</evidence>
<dbReference type="PANTHER" id="PTHR14778">
    <property type="entry name" value="KINETOCHORE-ASSOCIATED PROTEIN DSN1 HOMOLOG"/>
    <property type="match status" value="1"/>
</dbReference>
<dbReference type="PANTHER" id="PTHR14778:SF2">
    <property type="entry name" value="KINETOCHORE-ASSOCIATED PROTEIN DSN1 HOMOLOG"/>
    <property type="match status" value="1"/>
</dbReference>
<organism evidence="3 4">
    <name type="scientific">Eremothecium sinecaudum</name>
    <dbReference type="NCBI Taxonomy" id="45286"/>
    <lineage>
        <taxon>Eukaryota</taxon>
        <taxon>Fungi</taxon>
        <taxon>Dikarya</taxon>
        <taxon>Ascomycota</taxon>
        <taxon>Saccharomycotina</taxon>
        <taxon>Saccharomycetes</taxon>
        <taxon>Saccharomycetales</taxon>
        <taxon>Saccharomycetaceae</taxon>
        <taxon>Eremothecium</taxon>
    </lineage>
</organism>
<dbReference type="GeneID" id="28723933"/>
<evidence type="ECO:0000313" key="3">
    <source>
        <dbReference type="EMBL" id="AMD20677.1"/>
    </source>
</evidence>
<sequence length="516" mass="60077">MSQEDFYSTSPRRRRSGFHGVRVHMLPTEPAELKRNSSAYDSSQTNGNVDEDAQIDNEYTRMKPHSSFEADEDFKFKRRKSKNGALGERLDSLQNMQNAKWMDNFNSSMQHPQLPPPVNEYVQPPPPQYMPYMYYYPMPALAPHHMLPTTASPQKQANNLPSSMQGYPNTSTQPFYPHRSSSQLMPPPPQMYPGYYAQEARNPGYSRERRRTIMAQRGRRLSMLSLQGEENVDVMKSEVISPHKDVPESDFYRHIANTSFGRGLQIRQLFIWCLIRCLRKLETQDEHITANENNSTYINPRRIRMVILREFVQDLRKGKIDVDWDCNNIVEEEQYRDDTEDTVLRELFDDDNEDKEPGARRTAKRKLKLVKIPNEKNIQNLENVRILEEKISKLKSEIQRWSTVLDDNTYQTNWEALRKPTQVPTEPGRFNLPPVPKIEDVKLGFSRRIDTLYGSAHLLHSHARLLNKTIQIKSGAVSRTLTKKTIPKKPTETKQFTRKLLLSLSKLMASNDQQHS</sequence>
<dbReference type="GO" id="GO:0007059">
    <property type="term" value="P:chromosome segregation"/>
    <property type="evidence" value="ECO:0007669"/>
    <property type="project" value="InterPro"/>
</dbReference>
<dbReference type="AlphaFoldDB" id="A0A0X8HSG4"/>
<name>A0A0X8HSG4_9SACH</name>
<dbReference type="STRING" id="45286.A0A0X8HSG4"/>
<dbReference type="GO" id="GO:0051301">
    <property type="term" value="P:cell division"/>
    <property type="evidence" value="ECO:0007669"/>
    <property type="project" value="InterPro"/>
</dbReference>